<dbReference type="InterPro" id="IPR052709">
    <property type="entry name" value="Transposase-MT_Hybrid"/>
</dbReference>
<dbReference type="Gene3D" id="3.30.420.10">
    <property type="entry name" value="Ribonuclease H-like superfamily/Ribonuclease H"/>
    <property type="match status" value="2"/>
</dbReference>
<evidence type="ECO:0008006" key="3">
    <source>
        <dbReference type="Google" id="ProtNLM"/>
    </source>
</evidence>
<gene>
    <name evidence="1" type="ORF">ANN_27263</name>
</gene>
<dbReference type="Proteomes" id="UP001148838">
    <property type="component" value="Unassembled WGS sequence"/>
</dbReference>
<dbReference type="InterPro" id="IPR036397">
    <property type="entry name" value="RNaseH_sf"/>
</dbReference>
<dbReference type="EMBL" id="JAJSOF020000040">
    <property type="protein sequence ID" value="KAJ4426449.1"/>
    <property type="molecule type" value="Genomic_DNA"/>
</dbReference>
<dbReference type="PANTHER" id="PTHR46060:SF3">
    <property type="entry name" value="PROTEIN GVQW3"/>
    <property type="match status" value="1"/>
</dbReference>
<name>A0ABQ8RXM1_PERAM</name>
<proteinExistence type="predicted"/>
<accession>A0ABQ8RXM1</accession>
<sequence>MTRRPRFDPRPVRDVICGGQAPSLECPLKCERPKTTFTKLEHRSWIKIEVTRGRSAQECVKHAALPYRTVTRWVKAFREVRDAVQDNLRTARPRVEDNTVQLLASLLDSDRRWTALAQALLDRYQRKDYDFIGRIVTMGETWARSYEPNLKRQSNEWKHPGSSRPKKVRSTQSAVKEMFIVACDIAGNPIILHDNARTHTAAAVNDLLRRWQWEILEHLPYSADMSPSDYDLFTKVKEPLRGTRYNTRDELIRALGRSIRNIIKDGRADGVRRFPNIWQKHLLKYCDSDVRFELTTSVPQESRSRGLHGALRTARGGEKRVERAYAARMCARATAACRVKGGRTLPTLREVRRSGKIGNSNFPGYVAVVIKEEARGNSDSVIHD</sequence>
<reference evidence="1 2" key="1">
    <citation type="journal article" date="2022" name="Allergy">
        <title>Genome assembly and annotation of Periplaneta americana reveal a comprehensive cockroach allergen profile.</title>
        <authorList>
            <person name="Wang L."/>
            <person name="Xiong Q."/>
            <person name="Saelim N."/>
            <person name="Wang L."/>
            <person name="Nong W."/>
            <person name="Wan A.T."/>
            <person name="Shi M."/>
            <person name="Liu X."/>
            <person name="Cao Q."/>
            <person name="Hui J.H.L."/>
            <person name="Sookrung N."/>
            <person name="Leung T.F."/>
            <person name="Tungtrongchitr A."/>
            <person name="Tsui S.K.W."/>
        </authorList>
    </citation>
    <scope>NUCLEOTIDE SEQUENCE [LARGE SCALE GENOMIC DNA]</scope>
    <source>
        <strain evidence="1">PWHHKU_190912</strain>
    </source>
</reference>
<keyword evidence="2" id="KW-1185">Reference proteome</keyword>
<evidence type="ECO:0000313" key="2">
    <source>
        <dbReference type="Proteomes" id="UP001148838"/>
    </source>
</evidence>
<dbReference type="PANTHER" id="PTHR46060">
    <property type="entry name" value="MARINER MOS1 TRANSPOSASE-LIKE PROTEIN"/>
    <property type="match status" value="1"/>
</dbReference>
<comment type="caution">
    <text evidence="1">The sequence shown here is derived from an EMBL/GenBank/DDBJ whole genome shotgun (WGS) entry which is preliminary data.</text>
</comment>
<organism evidence="1 2">
    <name type="scientific">Periplaneta americana</name>
    <name type="common">American cockroach</name>
    <name type="synonym">Blatta americana</name>
    <dbReference type="NCBI Taxonomy" id="6978"/>
    <lineage>
        <taxon>Eukaryota</taxon>
        <taxon>Metazoa</taxon>
        <taxon>Ecdysozoa</taxon>
        <taxon>Arthropoda</taxon>
        <taxon>Hexapoda</taxon>
        <taxon>Insecta</taxon>
        <taxon>Pterygota</taxon>
        <taxon>Neoptera</taxon>
        <taxon>Polyneoptera</taxon>
        <taxon>Dictyoptera</taxon>
        <taxon>Blattodea</taxon>
        <taxon>Blattoidea</taxon>
        <taxon>Blattidae</taxon>
        <taxon>Blattinae</taxon>
        <taxon>Periplaneta</taxon>
    </lineage>
</organism>
<protein>
    <recommendedName>
        <fullName evidence="3">Tc1-like transposase DDE domain-containing protein</fullName>
    </recommendedName>
</protein>
<evidence type="ECO:0000313" key="1">
    <source>
        <dbReference type="EMBL" id="KAJ4426449.1"/>
    </source>
</evidence>